<dbReference type="FunCoup" id="A0A0P0XE38">
    <property type="interactions" value="174"/>
</dbReference>
<accession>A0A0P0XE38</accession>
<sequence>MAFPKDFGGLGFTETRAMNTALIAKCIFKLKSNDQSLCTTMLRRKYLQEGDMFQCRDEGGITILERGAKHKKMVELGDRMADVLNWDRVPLNFDDFFILADIRSDFKHRAVKIALLAAICWTLRTTRNNMVFREKLIYSPLMLPFQIISFLLQWSPLHRLEEKSDLEKLVKRLKEGGGEELA</sequence>
<evidence type="ECO:0000313" key="2">
    <source>
        <dbReference type="Proteomes" id="UP000059680"/>
    </source>
</evidence>
<dbReference type="PaxDb" id="39947-A0A0P0XE38"/>
<reference evidence="1 2" key="2">
    <citation type="journal article" date="2013" name="Plant Cell Physiol.">
        <title>Rice Annotation Project Database (RAP-DB): an integrative and interactive database for rice genomics.</title>
        <authorList>
            <person name="Sakai H."/>
            <person name="Lee S.S."/>
            <person name="Tanaka T."/>
            <person name="Numa H."/>
            <person name="Kim J."/>
            <person name="Kawahara Y."/>
            <person name="Wakimoto H."/>
            <person name="Yang C.C."/>
            <person name="Iwamoto M."/>
            <person name="Abe T."/>
            <person name="Yamada Y."/>
            <person name="Muto A."/>
            <person name="Inokuchi H."/>
            <person name="Ikemura T."/>
            <person name="Matsumoto T."/>
            <person name="Sasaki T."/>
            <person name="Itoh T."/>
        </authorList>
    </citation>
    <scope>NUCLEOTIDE SEQUENCE [LARGE SCALE GENOMIC DNA]</scope>
    <source>
        <strain evidence="2">cv. Nipponbare</strain>
    </source>
</reference>
<dbReference type="Proteomes" id="UP000059680">
    <property type="component" value="Chromosome 8"/>
</dbReference>
<name>A0A0P0XE38_ORYSJ</name>
<evidence type="ECO:0000313" key="1">
    <source>
        <dbReference type="EMBL" id="BAT04840.1"/>
    </source>
</evidence>
<reference evidence="2" key="1">
    <citation type="journal article" date="2005" name="Nature">
        <title>The map-based sequence of the rice genome.</title>
        <authorList>
            <consortium name="International rice genome sequencing project (IRGSP)"/>
            <person name="Matsumoto T."/>
            <person name="Wu J."/>
            <person name="Kanamori H."/>
            <person name="Katayose Y."/>
            <person name="Fujisawa M."/>
            <person name="Namiki N."/>
            <person name="Mizuno H."/>
            <person name="Yamamoto K."/>
            <person name="Antonio B.A."/>
            <person name="Baba T."/>
            <person name="Sakata K."/>
            <person name="Nagamura Y."/>
            <person name="Aoki H."/>
            <person name="Arikawa K."/>
            <person name="Arita K."/>
            <person name="Bito T."/>
            <person name="Chiden Y."/>
            <person name="Fujitsuka N."/>
            <person name="Fukunaka R."/>
            <person name="Hamada M."/>
            <person name="Harada C."/>
            <person name="Hayashi A."/>
            <person name="Hijishita S."/>
            <person name="Honda M."/>
            <person name="Hosokawa S."/>
            <person name="Ichikawa Y."/>
            <person name="Idonuma A."/>
            <person name="Iijima M."/>
            <person name="Ikeda M."/>
            <person name="Ikeno M."/>
            <person name="Ito K."/>
            <person name="Ito S."/>
            <person name="Ito T."/>
            <person name="Ito Y."/>
            <person name="Ito Y."/>
            <person name="Iwabuchi A."/>
            <person name="Kamiya K."/>
            <person name="Karasawa W."/>
            <person name="Kurita K."/>
            <person name="Katagiri S."/>
            <person name="Kikuta A."/>
            <person name="Kobayashi H."/>
            <person name="Kobayashi N."/>
            <person name="Machita K."/>
            <person name="Maehara T."/>
            <person name="Masukawa M."/>
            <person name="Mizubayashi T."/>
            <person name="Mukai Y."/>
            <person name="Nagasaki H."/>
            <person name="Nagata Y."/>
            <person name="Naito S."/>
            <person name="Nakashima M."/>
            <person name="Nakama Y."/>
            <person name="Nakamichi Y."/>
            <person name="Nakamura M."/>
            <person name="Meguro A."/>
            <person name="Negishi M."/>
            <person name="Ohta I."/>
            <person name="Ohta T."/>
            <person name="Okamoto M."/>
            <person name="Ono N."/>
            <person name="Saji S."/>
            <person name="Sakaguchi M."/>
            <person name="Sakai K."/>
            <person name="Shibata M."/>
            <person name="Shimokawa T."/>
            <person name="Song J."/>
            <person name="Takazaki Y."/>
            <person name="Terasawa K."/>
            <person name="Tsugane M."/>
            <person name="Tsuji K."/>
            <person name="Ueda S."/>
            <person name="Waki K."/>
            <person name="Yamagata H."/>
            <person name="Yamamoto M."/>
            <person name="Yamamoto S."/>
            <person name="Yamane H."/>
            <person name="Yoshiki S."/>
            <person name="Yoshihara R."/>
            <person name="Yukawa K."/>
            <person name="Zhong H."/>
            <person name="Yano M."/>
            <person name="Yuan Q."/>
            <person name="Ouyang S."/>
            <person name="Liu J."/>
            <person name="Jones K.M."/>
            <person name="Gansberger K."/>
            <person name="Moffat K."/>
            <person name="Hill J."/>
            <person name="Bera J."/>
            <person name="Fadrosh D."/>
            <person name="Jin S."/>
            <person name="Johri S."/>
            <person name="Kim M."/>
            <person name="Overton L."/>
            <person name="Reardon M."/>
            <person name="Tsitrin T."/>
            <person name="Vuong H."/>
            <person name="Weaver B."/>
            <person name="Ciecko A."/>
            <person name="Tallon L."/>
            <person name="Jackson J."/>
            <person name="Pai G."/>
            <person name="Aken S.V."/>
            <person name="Utterback T."/>
            <person name="Reidmuller S."/>
            <person name="Feldblyum T."/>
            <person name="Hsiao J."/>
            <person name="Zismann V."/>
            <person name="Iobst S."/>
            <person name="de Vazeille A.R."/>
            <person name="Buell C.R."/>
            <person name="Ying K."/>
            <person name="Li Y."/>
            <person name="Lu T."/>
            <person name="Huang Y."/>
            <person name="Zhao Q."/>
            <person name="Feng Q."/>
            <person name="Zhang L."/>
            <person name="Zhu J."/>
            <person name="Weng Q."/>
            <person name="Mu J."/>
            <person name="Lu Y."/>
            <person name="Fan D."/>
            <person name="Liu Y."/>
            <person name="Guan J."/>
            <person name="Zhang Y."/>
            <person name="Yu S."/>
            <person name="Liu X."/>
            <person name="Zhang Y."/>
            <person name="Hong G."/>
            <person name="Han B."/>
            <person name="Choisne N."/>
            <person name="Demange N."/>
            <person name="Orjeda G."/>
            <person name="Samain S."/>
            <person name="Cattolico L."/>
            <person name="Pelletier E."/>
            <person name="Couloux A."/>
            <person name="Segurens B."/>
            <person name="Wincker P."/>
            <person name="D'Hont A."/>
            <person name="Scarpelli C."/>
            <person name="Weissenbach J."/>
            <person name="Salanoubat M."/>
            <person name="Quetier F."/>
            <person name="Yu Y."/>
            <person name="Kim H.R."/>
            <person name="Rambo T."/>
            <person name="Currie J."/>
            <person name="Collura K."/>
            <person name="Luo M."/>
            <person name="Yang T."/>
            <person name="Ammiraju J.S.S."/>
            <person name="Engler F."/>
            <person name="Soderlund C."/>
            <person name="Wing R.A."/>
            <person name="Palmer L.E."/>
            <person name="de la Bastide M."/>
            <person name="Spiegel L."/>
            <person name="Nascimento L."/>
            <person name="Zutavern T."/>
            <person name="O'Shaughnessy A."/>
            <person name="Dike S."/>
            <person name="Dedhia N."/>
            <person name="Preston R."/>
            <person name="Balija V."/>
            <person name="McCombie W.R."/>
            <person name="Chow T."/>
            <person name="Chen H."/>
            <person name="Chung M."/>
            <person name="Chen C."/>
            <person name="Shaw J."/>
            <person name="Wu H."/>
            <person name="Hsiao K."/>
            <person name="Chao Y."/>
            <person name="Chu M."/>
            <person name="Cheng C."/>
            <person name="Hour A."/>
            <person name="Lee P."/>
            <person name="Lin S."/>
            <person name="Lin Y."/>
            <person name="Liou J."/>
            <person name="Liu S."/>
            <person name="Hsing Y."/>
            <person name="Raghuvanshi S."/>
            <person name="Mohanty A."/>
            <person name="Bharti A.K."/>
            <person name="Gaur A."/>
            <person name="Gupta V."/>
            <person name="Kumar D."/>
            <person name="Ravi V."/>
            <person name="Vij S."/>
            <person name="Kapur A."/>
            <person name="Khurana P."/>
            <person name="Khurana P."/>
            <person name="Khurana J.P."/>
            <person name="Tyagi A.K."/>
            <person name="Gaikwad K."/>
            <person name="Singh A."/>
            <person name="Dalal V."/>
            <person name="Srivastava S."/>
            <person name="Dixit A."/>
            <person name="Pal A.K."/>
            <person name="Ghazi I.A."/>
            <person name="Yadav M."/>
            <person name="Pandit A."/>
            <person name="Bhargava A."/>
            <person name="Sureshbabu K."/>
            <person name="Batra K."/>
            <person name="Sharma T.R."/>
            <person name="Mohapatra T."/>
            <person name="Singh N.K."/>
            <person name="Messing J."/>
            <person name="Nelson A.B."/>
            <person name="Fuks G."/>
            <person name="Kavchok S."/>
            <person name="Keizer G."/>
            <person name="Linton E."/>
            <person name="Llaca V."/>
            <person name="Song R."/>
            <person name="Tanyolac B."/>
            <person name="Young S."/>
            <person name="Ho-Il K."/>
            <person name="Hahn J.H."/>
            <person name="Sangsakoo G."/>
            <person name="Vanavichit A."/>
            <person name="de Mattos Luiz.A.T."/>
            <person name="Zimmer P.D."/>
            <person name="Malone G."/>
            <person name="Dellagostin O."/>
            <person name="de Oliveira A.C."/>
            <person name="Bevan M."/>
            <person name="Bancroft I."/>
            <person name="Minx P."/>
            <person name="Cordum H."/>
            <person name="Wilson R."/>
            <person name="Cheng Z."/>
            <person name="Jin W."/>
            <person name="Jiang J."/>
            <person name="Leong S.A."/>
            <person name="Iwama H."/>
            <person name="Gojobori T."/>
            <person name="Itoh T."/>
            <person name="Niimura Y."/>
            <person name="Fujii Y."/>
            <person name="Habara T."/>
            <person name="Sakai H."/>
            <person name="Sato Y."/>
            <person name="Wilson G."/>
            <person name="Kumar K."/>
            <person name="McCouch S."/>
            <person name="Juretic N."/>
            <person name="Hoen D."/>
            <person name="Wright S."/>
            <person name="Bruskiewich R."/>
            <person name="Bureau T."/>
            <person name="Miyao A."/>
            <person name="Hirochika H."/>
            <person name="Nishikawa T."/>
            <person name="Kadowaki K."/>
            <person name="Sugiura M."/>
            <person name="Burr B."/>
            <person name="Sasaki T."/>
        </authorList>
    </citation>
    <scope>NUCLEOTIDE SEQUENCE [LARGE SCALE GENOMIC DNA]</scope>
    <source>
        <strain evidence="2">cv. Nipponbare</strain>
    </source>
</reference>
<proteinExistence type="predicted"/>
<dbReference type="InParanoid" id="A0A0P0XE38"/>
<gene>
    <name evidence="1" type="ordered locus">Os08g0309001</name>
    <name evidence="1" type="ORF">OSNPB_080309001</name>
</gene>
<keyword evidence="2" id="KW-1185">Reference proteome</keyword>
<organism evidence="1 2">
    <name type="scientific">Oryza sativa subsp. japonica</name>
    <name type="common">Rice</name>
    <dbReference type="NCBI Taxonomy" id="39947"/>
    <lineage>
        <taxon>Eukaryota</taxon>
        <taxon>Viridiplantae</taxon>
        <taxon>Streptophyta</taxon>
        <taxon>Embryophyta</taxon>
        <taxon>Tracheophyta</taxon>
        <taxon>Spermatophyta</taxon>
        <taxon>Magnoliopsida</taxon>
        <taxon>Liliopsida</taxon>
        <taxon>Poales</taxon>
        <taxon>Poaceae</taxon>
        <taxon>BOP clade</taxon>
        <taxon>Oryzoideae</taxon>
        <taxon>Oryzeae</taxon>
        <taxon>Oryzinae</taxon>
        <taxon>Oryza</taxon>
        <taxon>Oryza sativa</taxon>
    </lineage>
</organism>
<dbReference type="EMBL" id="AP014964">
    <property type="protein sequence ID" value="BAT04840.1"/>
    <property type="molecule type" value="Genomic_DNA"/>
</dbReference>
<dbReference type="AlphaFoldDB" id="A0A0P0XE38"/>
<protein>
    <submittedName>
        <fullName evidence="1">Os08g0309001 protein</fullName>
    </submittedName>
</protein>
<reference evidence="1 2" key="3">
    <citation type="journal article" date="2013" name="Rice">
        <title>Improvement of the Oryza sativa Nipponbare reference genome using next generation sequence and optical map data.</title>
        <authorList>
            <person name="Kawahara Y."/>
            <person name="de la Bastide M."/>
            <person name="Hamilton J.P."/>
            <person name="Kanamori H."/>
            <person name="McCombie W.R."/>
            <person name="Ouyang S."/>
            <person name="Schwartz D.C."/>
            <person name="Tanaka T."/>
            <person name="Wu J."/>
            <person name="Zhou S."/>
            <person name="Childs K.L."/>
            <person name="Davidson R.M."/>
            <person name="Lin H."/>
            <person name="Quesada-Ocampo L."/>
            <person name="Vaillancourt B."/>
            <person name="Sakai H."/>
            <person name="Lee S.S."/>
            <person name="Kim J."/>
            <person name="Numa H."/>
            <person name="Itoh T."/>
            <person name="Buell C.R."/>
            <person name="Matsumoto T."/>
        </authorList>
    </citation>
    <scope>NUCLEOTIDE SEQUENCE [LARGE SCALE GENOMIC DNA]</scope>
    <source>
        <strain evidence="2">cv. Nipponbare</strain>
    </source>
</reference>